<feature type="transmembrane region" description="Helical" evidence="7">
    <location>
        <begin position="81"/>
        <end position="99"/>
    </location>
</feature>
<keyword evidence="6 7" id="KW-0472">Membrane</keyword>
<feature type="transmembrane region" description="Helical" evidence="7">
    <location>
        <begin position="105"/>
        <end position="127"/>
    </location>
</feature>
<dbReference type="Proteomes" id="UP000284403">
    <property type="component" value="Unassembled WGS sequence"/>
</dbReference>
<comment type="caution">
    <text evidence="9">The sequence shown here is derived from an EMBL/GenBank/DDBJ whole genome shotgun (WGS) entry which is preliminary data.</text>
</comment>
<evidence type="ECO:0000313" key="10">
    <source>
        <dbReference type="Proteomes" id="UP000284403"/>
    </source>
</evidence>
<name>A0A3R7KS82_9TRYP</name>
<dbReference type="InterPro" id="IPR036259">
    <property type="entry name" value="MFS_trans_sf"/>
</dbReference>
<organism evidence="9 10">
    <name type="scientific">Trypanosoma conorhini</name>
    <dbReference type="NCBI Taxonomy" id="83891"/>
    <lineage>
        <taxon>Eukaryota</taxon>
        <taxon>Discoba</taxon>
        <taxon>Euglenozoa</taxon>
        <taxon>Kinetoplastea</taxon>
        <taxon>Metakinetoplastina</taxon>
        <taxon>Trypanosomatida</taxon>
        <taxon>Trypanosomatidae</taxon>
        <taxon>Trypanosoma</taxon>
    </lineage>
</organism>
<reference evidence="9 10" key="1">
    <citation type="journal article" date="2018" name="BMC Genomics">
        <title>Genomic comparison of Trypanosoma conorhini and Trypanosoma rangeli to Trypanosoma cruzi strains of high and low virulence.</title>
        <authorList>
            <person name="Bradwell K.R."/>
            <person name="Koparde V.N."/>
            <person name="Matveyev A.V."/>
            <person name="Serrano M.G."/>
            <person name="Alves J.M."/>
            <person name="Parikh H."/>
            <person name="Huang B."/>
            <person name="Lee V."/>
            <person name="Espinosa-Alvarez O."/>
            <person name="Ortiz P.A."/>
            <person name="Costa-Martins A.G."/>
            <person name="Teixeira M.M."/>
            <person name="Buck G.A."/>
        </authorList>
    </citation>
    <scope>NUCLEOTIDE SEQUENCE [LARGE SCALE GENOMIC DNA]</scope>
    <source>
        <strain evidence="9 10">025E</strain>
    </source>
</reference>
<feature type="transmembrane region" description="Helical" evidence="7">
    <location>
        <begin position="171"/>
        <end position="189"/>
    </location>
</feature>
<evidence type="ECO:0000256" key="2">
    <source>
        <dbReference type="ARBA" id="ARBA00022448"/>
    </source>
</evidence>
<evidence type="ECO:0000256" key="4">
    <source>
        <dbReference type="ARBA" id="ARBA00022692"/>
    </source>
</evidence>
<keyword evidence="3" id="KW-1003">Cell membrane</keyword>
<evidence type="ECO:0000256" key="3">
    <source>
        <dbReference type="ARBA" id="ARBA00022475"/>
    </source>
</evidence>
<sequence>MGYVSDSFRELGRSTILSVQLSNALIGISAGVEVPLITMVGRKLAYDEKNIAGYVTLTAVFRVLADIPSGMLTECFDMRRLMMGAAFSQAIGCAVALVLKPGPFPLGVFAVMDGVSVGAYFLTRHIYVSSKAKRAHRGIVFSFLAGVLRWSHVVGPLLLGAAAIMWDDEQFYFLVPLLTSLLAGLCILLDGCFCQSHVGGDAHERQAVKEAVTAEEARRLLPVANGATTTRVRVECNGDPVAEPSYAGTAVACGKAACGRGGSLSTPGPAPPPQEAGCGQPRAHADFGVWALCTVIVEFWSTIWRLGGYILLYVSLRANRKLLLTFAAMRMNFTNSELAFLLSFSFAFDALLFPLGGIILDVYGHRWSMVAAVLGLGVNFMLLPLVQSPLWLYAMAAAFGSADALGCGLLLTLIADSAPVKLGGTFFGVMRTVQDMGHVLGAMVVSVIINQVDFVVCCYVWWGASVLAALWAWFISPATIR</sequence>
<protein>
    <submittedName>
        <fullName evidence="9">Integral membrane transport protein</fullName>
    </submittedName>
</protein>
<dbReference type="Gene3D" id="1.20.1250.20">
    <property type="entry name" value="MFS general substrate transporter like domains"/>
    <property type="match status" value="2"/>
</dbReference>
<dbReference type="RefSeq" id="XP_029226566.1">
    <property type="nucleotide sequence ID" value="XM_029373346.1"/>
</dbReference>
<feature type="transmembrane region" description="Helical" evidence="7">
    <location>
        <begin position="367"/>
        <end position="386"/>
    </location>
</feature>
<dbReference type="SUPFAM" id="SSF103473">
    <property type="entry name" value="MFS general substrate transporter"/>
    <property type="match status" value="1"/>
</dbReference>
<feature type="domain" description="Major facilitator superfamily (MFS) profile" evidence="8">
    <location>
        <begin position="301"/>
        <end position="481"/>
    </location>
</feature>
<comment type="subcellular location">
    <subcellularLocation>
        <location evidence="1">Cell membrane</location>
        <topology evidence="1">Multi-pass membrane protein</topology>
    </subcellularLocation>
</comment>
<dbReference type="InterPro" id="IPR050171">
    <property type="entry name" value="MFS_Transporters"/>
</dbReference>
<dbReference type="AlphaFoldDB" id="A0A3R7KS82"/>
<keyword evidence="10" id="KW-1185">Reference proteome</keyword>
<evidence type="ECO:0000256" key="7">
    <source>
        <dbReference type="SAM" id="Phobius"/>
    </source>
</evidence>
<feature type="transmembrane region" description="Helical" evidence="7">
    <location>
        <begin position="392"/>
        <end position="415"/>
    </location>
</feature>
<evidence type="ECO:0000313" key="9">
    <source>
        <dbReference type="EMBL" id="RNF12516.1"/>
    </source>
</evidence>
<dbReference type="PROSITE" id="PS50850">
    <property type="entry name" value="MFS"/>
    <property type="match status" value="1"/>
</dbReference>
<dbReference type="InterPro" id="IPR011701">
    <property type="entry name" value="MFS"/>
</dbReference>
<dbReference type="PANTHER" id="PTHR23517">
    <property type="entry name" value="RESISTANCE PROTEIN MDTM, PUTATIVE-RELATED-RELATED"/>
    <property type="match status" value="1"/>
</dbReference>
<keyword evidence="2" id="KW-0813">Transport</keyword>
<dbReference type="GO" id="GO:0005886">
    <property type="term" value="C:plasma membrane"/>
    <property type="evidence" value="ECO:0007669"/>
    <property type="project" value="UniProtKB-SubCell"/>
</dbReference>
<evidence type="ECO:0000256" key="6">
    <source>
        <dbReference type="ARBA" id="ARBA00023136"/>
    </source>
</evidence>
<dbReference type="PANTHER" id="PTHR23517:SF3">
    <property type="entry name" value="INTEGRAL MEMBRANE TRANSPORT PROTEIN"/>
    <property type="match status" value="1"/>
</dbReference>
<keyword evidence="5 7" id="KW-1133">Transmembrane helix</keyword>
<keyword evidence="4 7" id="KW-0812">Transmembrane</keyword>
<accession>A0A3R7KS82</accession>
<dbReference type="EMBL" id="MKKU01000437">
    <property type="protein sequence ID" value="RNF12516.1"/>
    <property type="molecule type" value="Genomic_DNA"/>
</dbReference>
<feature type="transmembrane region" description="Helical" evidence="7">
    <location>
        <begin position="459"/>
        <end position="480"/>
    </location>
</feature>
<evidence type="ECO:0000256" key="5">
    <source>
        <dbReference type="ARBA" id="ARBA00022989"/>
    </source>
</evidence>
<dbReference type="GeneID" id="40320080"/>
<gene>
    <name evidence="9" type="ORF">Tco025E_06469</name>
</gene>
<feature type="transmembrane region" description="Helical" evidence="7">
    <location>
        <begin position="338"/>
        <end position="360"/>
    </location>
</feature>
<evidence type="ECO:0000256" key="1">
    <source>
        <dbReference type="ARBA" id="ARBA00004651"/>
    </source>
</evidence>
<feature type="transmembrane region" description="Helical" evidence="7">
    <location>
        <begin position="139"/>
        <end position="165"/>
    </location>
</feature>
<proteinExistence type="predicted"/>
<evidence type="ECO:0000259" key="8">
    <source>
        <dbReference type="PROSITE" id="PS50850"/>
    </source>
</evidence>
<feature type="transmembrane region" description="Helical" evidence="7">
    <location>
        <begin position="436"/>
        <end position="453"/>
    </location>
</feature>
<feature type="transmembrane region" description="Helical" evidence="7">
    <location>
        <begin position="21"/>
        <end position="39"/>
    </location>
</feature>
<dbReference type="Pfam" id="PF07690">
    <property type="entry name" value="MFS_1"/>
    <property type="match status" value="1"/>
</dbReference>
<dbReference type="OrthoDB" id="9986881at2759"/>
<dbReference type="InterPro" id="IPR020846">
    <property type="entry name" value="MFS_dom"/>
</dbReference>
<dbReference type="GO" id="GO:0022857">
    <property type="term" value="F:transmembrane transporter activity"/>
    <property type="evidence" value="ECO:0007669"/>
    <property type="project" value="InterPro"/>
</dbReference>